<gene>
    <name evidence="18" type="ORF">PG915_05015</name>
</gene>
<evidence type="ECO:0000256" key="14">
    <source>
        <dbReference type="ARBA" id="ARBA00023136"/>
    </source>
</evidence>
<dbReference type="EMBL" id="CP115920">
    <property type="protein sequence ID" value="XCD16898.1"/>
    <property type="molecule type" value="Genomic_DNA"/>
</dbReference>
<dbReference type="PROSITE" id="PS50109">
    <property type="entry name" value="HIS_KIN"/>
    <property type="match status" value="1"/>
</dbReference>
<dbReference type="Gene3D" id="3.30.450.20">
    <property type="entry name" value="PAS domain"/>
    <property type="match status" value="2"/>
</dbReference>
<dbReference type="SMART" id="SM00387">
    <property type="entry name" value="HATPase_c"/>
    <property type="match status" value="1"/>
</dbReference>
<dbReference type="RefSeq" id="WP_353498121.1">
    <property type="nucleotide sequence ID" value="NZ_CP115920.1"/>
</dbReference>
<dbReference type="GO" id="GO:0005886">
    <property type="term" value="C:plasma membrane"/>
    <property type="evidence" value="ECO:0007669"/>
    <property type="project" value="UniProtKB-SubCell"/>
</dbReference>
<evidence type="ECO:0000256" key="2">
    <source>
        <dbReference type="ARBA" id="ARBA00004429"/>
    </source>
</evidence>
<evidence type="ECO:0000256" key="7">
    <source>
        <dbReference type="ARBA" id="ARBA00022679"/>
    </source>
</evidence>
<dbReference type="InterPro" id="IPR036890">
    <property type="entry name" value="HATPase_C_sf"/>
</dbReference>
<evidence type="ECO:0000256" key="13">
    <source>
        <dbReference type="ARBA" id="ARBA00023012"/>
    </source>
</evidence>
<dbReference type="InterPro" id="IPR029151">
    <property type="entry name" value="Sensor-like_sf"/>
</dbReference>
<sequence length="608" mass="68764">MRLKRILVSFIALFVFISTAAGHWYWHHSLETMQLQHQNWLNRFVETIDSKLDKYRHIPQLLSQDKELVDALQAPNNSAQIEVTNRYLQQANKIILASDTYLLDRYGNTIASSNWNLPHSFVGKNFAFRPYFQYAIEGKQSAYFALGSTSGQRGYYYSFPVTYAADHIGVVVVKMDLSSIERSWQSDTSIYVATDSNNIVFMSSDSEWLFNSLTNIDEDTLTTVRDSRQYLQTHIKSLGFQGDLLASTTLLTNPKGNLFTKHYLATQRESGIPNLILRVLTPLSALYVDLFGFISVLALVFISIYLFVALAENRRYRHRQIEQLQAEAKQKLEFQVMERTAKLHVEIDERVKTEKALRQAQDELVQAAKLAVLGQMSASISHELNNPLAAIRSFAENGQRFIDKHKVDRAKDNLSRIVALTERMAKISQQLKSFARRSDANELSEVKLAPVVFSTIELIQPQLKSHQVKLDCVVDQQDILVLINPIQLEQVLINLMTNAMQAMENCTEKRLNLTIELTDSAVMIHVDDSGSGLADYSSPTLFEPFYTTKENGLGLGLSISQQIIHNLDGHIHVSESALGGARFSVELPFLQSIKASNQPAKTSTRKPV</sequence>
<dbReference type="Gene3D" id="1.10.287.130">
    <property type="match status" value="1"/>
</dbReference>
<evidence type="ECO:0000256" key="4">
    <source>
        <dbReference type="ARBA" id="ARBA00022475"/>
    </source>
</evidence>
<reference evidence="18" key="1">
    <citation type="submission" date="2023-01" db="EMBL/GenBank/DDBJ databases">
        <title>Vibrio sp. CB1-14 genome sequencing.</title>
        <authorList>
            <person name="Otstavnykh N."/>
            <person name="Isaeva M."/>
            <person name="Meleshko D."/>
        </authorList>
    </citation>
    <scope>NUCLEOTIDE SEQUENCE</scope>
    <source>
        <strain evidence="18">CB1-14</strain>
    </source>
</reference>
<keyword evidence="5" id="KW-0997">Cell inner membrane</keyword>
<dbReference type="InterPro" id="IPR036097">
    <property type="entry name" value="HisK_dim/P_sf"/>
</dbReference>
<dbReference type="InterPro" id="IPR003661">
    <property type="entry name" value="HisK_dim/P_dom"/>
</dbReference>
<dbReference type="SMART" id="SM00388">
    <property type="entry name" value="HisKA"/>
    <property type="match status" value="1"/>
</dbReference>
<dbReference type="InterPro" id="IPR003594">
    <property type="entry name" value="HATPase_dom"/>
</dbReference>
<evidence type="ECO:0000256" key="9">
    <source>
        <dbReference type="ARBA" id="ARBA00022741"/>
    </source>
</evidence>
<dbReference type="AlphaFoldDB" id="A0AAU8BJM8"/>
<dbReference type="InterPro" id="IPR004358">
    <property type="entry name" value="Sig_transdc_His_kin-like_C"/>
</dbReference>
<comment type="catalytic activity">
    <reaction evidence="1">
        <text>ATP + protein L-histidine = ADP + protein N-phospho-L-histidine.</text>
        <dbReference type="EC" id="2.7.13.3"/>
    </reaction>
</comment>
<evidence type="ECO:0000256" key="10">
    <source>
        <dbReference type="ARBA" id="ARBA00022777"/>
    </source>
</evidence>
<keyword evidence="13" id="KW-0902">Two-component regulatory system</keyword>
<keyword evidence="8 16" id="KW-0812">Transmembrane</keyword>
<dbReference type="FunFam" id="3.30.450.20:FF:000127">
    <property type="entry name" value="C4-dicarboxylate transport sensor protein"/>
    <property type="match status" value="1"/>
</dbReference>
<dbReference type="FunFam" id="1.10.287.130:FF:000049">
    <property type="entry name" value="C4-dicarboxylate transport sensor protein DctB"/>
    <property type="match status" value="1"/>
</dbReference>
<accession>A0AAU8BJM8</accession>
<evidence type="ECO:0000256" key="16">
    <source>
        <dbReference type="SAM" id="Phobius"/>
    </source>
</evidence>
<evidence type="ECO:0000256" key="8">
    <source>
        <dbReference type="ARBA" id="ARBA00022692"/>
    </source>
</evidence>
<name>A0AAU8BJM8_9VIBR</name>
<dbReference type="InterPro" id="IPR005467">
    <property type="entry name" value="His_kinase_dom"/>
</dbReference>
<dbReference type="PANTHER" id="PTHR43065">
    <property type="entry name" value="SENSOR HISTIDINE KINASE"/>
    <property type="match status" value="1"/>
</dbReference>
<keyword evidence="12 16" id="KW-1133">Transmembrane helix</keyword>
<dbReference type="KEGG" id="vck:PG915_05015"/>
<feature type="transmembrane region" description="Helical" evidence="16">
    <location>
        <begin position="290"/>
        <end position="311"/>
    </location>
</feature>
<evidence type="ECO:0000256" key="3">
    <source>
        <dbReference type="ARBA" id="ARBA00012438"/>
    </source>
</evidence>
<dbReference type="GO" id="GO:0005524">
    <property type="term" value="F:ATP binding"/>
    <property type="evidence" value="ECO:0007669"/>
    <property type="project" value="UniProtKB-KW"/>
</dbReference>
<comment type="subcellular location">
    <subcellularLocation>
        <location evidence="2">Cell inner membrane</location>
        <topology evidence="2">Multi-pass membrane protein</topology>
    </subcellularLocation>
</comment>
<keyword evidence="10" id="KW-0418">Kinase</keyword>
<evidence type="ECO:0000256" key="15">
    <source>
        <dbReference type="ARBA" id="ARBA00073143"/>
    </source>
</evidence>
<keyword evidence="4" id="KW-1003">Cell membrane</keyword>
<dbReference type="EC" id="2.7.13.3" evidence="3"/>
<dbReference type="InterPro" id="IPR017055">
    <property type="entry name" value="Sig_transdc_His_kinase_DctB"/>
</dbReference>
<keyword evidence="9" id="KW-0547">Nucleotide-binding</keyword>
<dbReference type="SUPFAM" id="SSF55874">
    <property type="entry name" value="ATPase domain of HSP90 chaperone/DNA topoisomerase II/histidine kinase"/>
    <property type="match status" value="1"/>
</dbReference>
<keyword evidence="7" id="KW-0808">Transferase</keyword>
<protein>
    <recommendedName>
        <fullName evidence="15">C4-dicarboxylate transport sensor protein DctB</fullName>
        <ecNumber evidence="3">2.7.13.3</ecNumber>
    </recommendedName>
</protein>
<dbReference type="PANTHER" id="PTHR43065:SF46">
    <property type="entry name" value="C4-DICARBOXYLATE TRANSPORT SENSOR PROTEIN DCTB"/>
    <property type="match status" value="1"/>
</dbReference>
<evidence type="ECO:0000256" key="5">
    <source>
        <dbReference type="ARBA" id="ARBA00022519"/>
    </source>
</evidence>
<dbReference type="Pfam" id="PF02518">
    <property type="entry name" value="HATPase_c"/>
    <property type="match status" value="1"/>
</dbReference>
<evidence type="ECO:0000256" key="12">
    <source>
        <dbReference type="ARBA" id="ARBA00022989"/>
    </source>
</evidence>
<dbReference type="GO" id="GO:0000155">
    <property type="term" value="F:phosphorelay sensor kinase activity"/>
    <property type="evidence" value="ECO:0007669"/>
    <property type="project" value="InterPro"/>
</dbReference>
<dbReference type="Gene3D" id="3.30.565.10">
    <property type="entry name" value="Histidine kinase-like ATPase, C-terminal domain"/>
    <property type="match status" value="1"/>
</dbReference>
<dbReference type="PRINTS" id="PR00344">
    <property type="entry name" value="BCTRLSENSOR"/>
</dbReference>
<evidence type="ECO:0000256" key="6">
    <source>
        <dbReference type="ARBA" id="ARBA00022553"/>
    </source>
</evidence>
<keyword evidence="11 18" id="KW-0067">ATP-binding</keyword>
<evidence type="ECO:0000313" key="18">
    <source>
        <dbReference type="EMBL" id="XCD16898.1"/>
    </source>
</evidence>
<dbReference type="SUPFAM" id="SSF47384">
    <property type="entry name" value="Homodimeric domain of signal transducing histidine kinase"/>
    <property type="match status" value="1"/>
</dbReference>
<evidence type="ECO:0000256" key="11">
    <source>
        <dbReference type="ARBA" id="ARBA00022840"/>
    </source>
</evidence>
<evidence type="ECO:0000256" key="1">
    <source>
        <dbReference type="ARBA" id="ARBA00000085"/>
    </source>
</evidence>
<evidence type="ECO:0000259" key="17">
    <source>
        <dbReference type="PROSITE" id="PS50109"/>
    </source>
</evidence>
<dbReference type="Gene3D" id="6.10.250.3020">
    <property type="match status" value="1"/>
</dbReference>
<dbReference type="CDD" id="cd00082">
    <property type="entry name" value="HisKA"/>
    <property type="match status" value="1"/>
</dbReference>
<organism evidence="18">
    <name type="scientific">Vibrio chaetopteri</name>
    <dbReference type="NCBI Taxonomy" id="3016528"/>
    <lineage>
        <taxon>Bacteria</taxon>
        <taxon>Pseudomonadati</taxon>
        <taxon>Pseudomonadota</taxon>
        <taxon>Gammaproteobacteria</taxon>
        <taxon>Vibrionales</taxon>
        <taxon>Vibrionaceae</taxon>
        <taxon>Vibrio</taxon>
    </lineage>
</organism>
<feature type="domain" description="Histidine kinase" evidence="17">
    <location>
        <begin position="379"/>
        <end position="591"/>
    </location>
</feature>
<keyword evidence="6" id="KW-0597">Phosphoprotein</keyword>
<dbReference type="SUPFAM" id="SSF103190">
    <property type="entry name" value="Sensory domain-like"/>
    <property type="match status" value="1"/>
</dbReference>
<keyword evidence="14 16" id="KW-0472">Membrane</keyword>
<proteinExistence type="predicted"/>
<dbReference type="Pfam" id="PF00512">
    <property type="entry name" value="HisKA"/>
    <property type="match status" value="1"/>
</dbReference>
<dbReference type="PIRSF" id="PIRSF036431">
    <property type="entry name" value="STHK_DctB"/>
    <property type="match status" value="1"/>
</dbReference>